<reference evidence="7 8" key="1">
    <citation type="submission" date="2012-10" db="EMBL/GenBank/DDBJ databases">
        <title>Genome sequencing of Tanticharoenia sakaeratensis NBRC 103193.</title>
        <authorList>
            <person name="Azuma Y."/>
            <person name="Hadano H."/>
            <person name="Hirakawa H."/>
            <person name="Matsushita K."/>
        </authorList>
    </citation>
    <scope>NUCLEOTIDE SEQUENCE [LARGE SCALE GENOMIC DNA]</scope>
    <source>
        <strain evidence="7 8">NBRC 103193</strain>
    </source>
</reference>
<evidence type="ECO:0000256" key="5">
    <source>
        <dbReference type="SAM" id="Phobius"/>
    </source>
</evidence>
<feature type="transmembrane region" description="Helical" evidence="5">
    <location>
        <begin position="370"/>
        <end position="391"/>
    </location>
</feature>
<dbReference type="AlphaFoldDB" id="A0A0D6MI12"/>
<dbReference type="OrthoDB" id="272777at2"/>
<dbReference type="CDD" id="cd17319">
    <property type="entry name" value="MFS_ExuT_GudP_like"/>
    <property type="match status" value="1"/>
</dbReference>
<dbReference type="Pfam" id="PF07690">
    <property type="entry name" value="MFS_1"/>
    <property type="match status" value="1"/>
</dbReference>
<evidence type="ECO:0000313" key="8">
    <source>
        <dbReference type="Proteomes" id="UP000032679"/>
    </source>
</evidence>
<dbReference type="STRING" id="1231623.Tasa_005_030"/>
<feature type="domain" description="Major facilitator superfamily (MFS) profile" evidence="6">
    <location>
        <begin position="17"/>
        <end position="423"/>
    </location>
</feature>
<proteinExistence type="predicted"/>
<feature type="transmembrane region" description="Helical" evidence="5">
    <location>
        <begin position="112"/>
        <end position="130"/>
    </location>
</feature>
<dbReference type="RefSeq" id="WP_158507510.1">
    <property type="nucleotide sequence ID" value="NZ_BALE01000005.1"/>
</dbReference>
<feature type="transmembrane region" description="Helical" evidence="5">
    <location>
        <begin position="82"/>
        <end position="106"/>
    </location>
</feature>
<keyword evidence="2 5" id="KW-0812">Transmembrane</keyword>
<evidence type="ECO:0000259" key="6">
    <source>
        <dbReference type="PROSITE" id="PS50850"/>
    </source>
</evidence>
<feature type="transmembrane region" description="Helical" evidence="5">
    <location>
        <begin position="56"/>
        <end position="75"/>
    </location>
</feature>
<dbReference type="GO" id="GO:0022857">
    <property type="term" value="F:transmembrane transporter activity"/>
    <property type="evidence" value="ECO:0007669"/>
    <property type="project" value="InterPro"/>
</dbReference>
<feature type="transmembrane region" description="Helical" evidence="5">
    <location>
        <begin position="397"/>
        <end position="419"/>
    </location>
</feature>
<keyword evidence="8" id="KW-1185">Reference proteome</keyword>
<feature type="transmembrane region" description="Helical" evidence="5">
    <location>
        <begin position="311"/>
        <end position="329"/>
    </location>
</feature>
<dbReference type="Proteomes" id="UP000032679">
    <property type="component" value="Unassembled WGS sequence"/>
</dbReference>
<sequence length="425" mass="43897">MTGPASLGRMVAQRRATVGLLVAAGCISYVDRAALSVGNTAVMASLGLSYTQMGWLLSVFAWAYLVCQIPMGLIADRTSARSFLGVGLVVWSGAQIAFGLVGSVFGLFACRALLGLGEAPLFLAGTRALVRWYPPQDRGAVIGLFNGSAALGPALAPPLLLGIMAVWGWRGMSVAIGVASLALAVVWIAFYRDPTAMHPTAEARRAFAAGSAAPPASVGPVVSGDLGYLLQRRATWVVTIGFAGVIYVTWLYGTWLPAWLEATQHVSARNAGLLSALPQICGFVGCLAGGTLSDWLMRRGFSALDACRRPVVWAMLVAAVVTGLTALPLGLGLSMFLMAIALFAGGLAMSCGWTLGTVIASEHRVATLEAIQNTGGSFGGALAPAVTGALADRFGSFGPSMLTACAVGIVCAGVYHFGLRSVEKP</sequence>
<keyword evidence="4 5" id="KW-0472">Membrane</keyword>
<dbReference type="PROSITE" id="PS50850">
    <property type="entry name" value="MFS"/>
    <property type="match status" value="1"/>
</dbReference>
<keyword evidence="3 5" id="KW-1133">Transmembrane helix</keyword>
<dbReference type="InterPro" id="IPR011701">
    <property type="entry name" value="MFS"/>
</dbReference>
<evidence type="ECO:0000256" key="4">
    <source>
        <dbReference type="ARBA" id="ARBA00023136"/>
    </source>
</evidence>
<name>A0A0D6MI12_9PROT</name>
<evidence type="ECO:0000256" key="2">
    <source>
        <dbReference type="ARBA" id="ARBA00022692"/>
    </source>
</evidence>
<feature type="transmembrane region" description="Helical" evidence="5">
    <location>
        <begin position="173"/>
        <end position="191"/>
    </location>
</feature>
<feature type="transmembrane region" description="Helical" evidence="5">
    <location>
        <begin position="272"/>
        <end position="290"/>
    </location>
</feature>
<evidence type="ECO:0000313" key="7">
    <source>
        <dbReference type="EMBL" id="GAN53115.1"/>
    </source>
</evidence>
<feature type="transmembrane region" description="Helical" evidence="5">
    <location>
        <begin position="335"/>
        <end position="358"/>
    </location>
</feature>
<comment type="subcellular location">
    <subcellularLocation>
        <location evidence="1">Membrane</location>
        <topology evidence="1">Multi-pass membrane protein</topology>
    </subcellularLocation>
</comment>
<dbReference type="GO" id="GO:0016020">
    <property type="term" value="C:membrane"/>
    <property type="evidence" value="ECO:0007669"/>
    <property type="project" value="UniProtKB-SubCell"/>
</dbReference>
<evidence type="ECO:0000256" key="1">
    <source>
        <dbReference type="ARBA" id="ARBA00004141"/>
    </source>
</evidence>
<dbReference type="InterPro" id="IPR036259">
    <property type="entry name" value="MFS_trans_sf"/>
</dbReference>
<dbReference type="InterPro" id="IPR050382">
    <property type="entry name" value="MFS_Na/Anion_cotransporter"/>
</dbReference>
<dbReference type="SUPFAM" id="SSF103473">
    <property type="entry name" value="MFS general substrate transporter"/>
    <property type="match status" value="1"/>
</dbReference>
<dbReference type="PANTHER" id="PTHR11662">
    <property type="entry name" value="SOLUTE CARRIER FAMILY 17"/>
    <property type="match status" value="1"/>
</dbReference>
<dbReference type="EMBL" id="BALE01000005">
    <property type="protein sequence ID" value="GAN53115.1"/>
    <property type="molecule type" value="Genomic_DNA"/>
</dbReference>
<dbReference type="Gene3D" id="1.20.1250.20">
    <property type="entry name" value="MFS general substrate transporter like domains"/>
    <property type="match status" value="2"/>
</dbReference>
<comment type="caution">
    <text evidence="7">The sequence shown here is derived from an EMBL/GenBank/DDBJ whole genome shotgun (WGS) entry which is preliminary data.</text>
</comment>
<evidence type="ECO:0000256" key="3">
    <source>
        <dbReference type="ARBA" id="ARBA00022989"/>
    </source>
</evidence>
<feature type="transmembrane region" description="Helical" evidence="5">
    <location>
        <begin position="234"/>
        <end position="252"/>
    </location>
</feature>
<organism evidence="7 8">
    <name type="scientific">Tanticharoenia sakaeratensis NBRC 103193</name>
    <dbReference type="NCBI Taxonomy" id="1231623"/>
    <lineage>
        <taxon>Bacteria</taxon>
        <taxon>Pseudomonadati</taxon>
        <taxon>Pseudomonadota</taxon>
        <taxon>Alphaproteobacteria</taxon>
        <taxon>Acetobacterales</taxon>
        <taxon>Acetobacteraceae</taxon>
        <taxon>Tanticharoenia</taxon>
    </lineage>
</organism>
<dbReference type="InterPro" id="IPR020846">
    <property type="entry name" value="MFS_dom"/>
</dbReference>
<feature type="transmembrane region" description="Helical" evidence="5">
    <location>
        <begin position="142"/>
        <end position="167"/>
    </location>
</feature>
<accession>A0A0D6MI12</accession>
<protein>
    <submittedName>
        <fullName evidence="7">Major facilitator superfamily protein</fullName>
    </submittedName>
</protein>
<gene>
    <name evidence="7" type="ORF">Tasa_005_030</name>
</gene>
<dbReference type="PANTHER" id="PTHR11662:SF399">
    <property type="entry name" value="FI19708P1-RELATED"/>
    <property type="match status" value="1"/>
</dbReference>